<reference evidence="2 3" key="1">
    <citation type="journal article" date="2018" name="Mol. Plant Microbe Interact.">
        <title>Taxonomically Different Co-Microsymbionts of a Relict Legume, Oxytropis popoviana, Have Complementary Sets of Symbiotic Genes and Together Increase the Efficiency of Plant Nodulation.</title>
        <authorList>
            <person name="Safronova V."/>
            <person name="Belimov A."/>
            <person name="Sazanova A."/>
            <person name="Chirak E."/>
            <person name="Verkhozina A."/>
            <person name="Kuznetsova I."/>
            <person name="Andronov E."/>
            <person name="Puhalsky J."/>
            <person name="Tikhonovich I."/>
        </authorList>
    </citation>
    <scope>NUCLEOTIDE SEQUENCE [LARGE SCALE GENOMIC DNA]</scope>
    <source>
        <strain evidence="2 3">Opo-235</strain>
    </source>
</reference>
<feature type="region of interest" description="Disordered" evidence="1">
    <location>
        <begin position="474"/>
        <end position="498"/>
    </location>
</feature>
<dbReference type="EMBL" id="QKOD01000001">
    <property type="protein sequence ID" value="RNJ46941.1"/>
    <property type="molecule type" value="Genomic_DNA"/>
</dbReference>
<proteinExistence type="predicted"/>
<accession>A0A3M9XGE1</accession>
<organism evidence="2 3">
    <name type="scientific">Mesorhizobium japonicum</name>
    <dbReference type="NCBI Taxonomy" id="2066070"/>
    <lineage>
        <taxon>Bacteria</taxon>
        <taxon>Pseudomonadati</taxon>
        <taxon>Pseudomonadota</taxon>
        <taxon>Alphaproteobacteria</taxon>
        <taxon>Hyphomicrobiales</taxon>
        <taxon>Phyllobacteriaceae</taxon>
        <taxon>Mesorhizobium</taxon>
    </lineage>
</organism>
<sequence>MHSEAYSASGNLAADGYLKLLGAPSIDLVQTVVREAVQNSCDAALSDGGAEVHFRLRTLDPEQAAILRVEILSQRPLDGKAAGSLDDFLHSESLRVLEICDFGTAGLAGPTRADLASDDGPTDFVDFLRNVGSRRNTVHGGGTYGYGKTSLYLASRCSTIVIDSQTSFAGDPVRRLIAAQLGSAFDADDPHGVRRRFTGRHWWGVPADGEEYVDPIEGQEAADLADAIGFPGRDATRSGTSIMILDPAFVGTDGEHAMSLVQEALLWFFWPRLIEDTPETRKMHFRIFIEDTEYPLPRPEDFPPLDLYARAMKALRTDPASGEEIRSFRPNRMLGRLSMVRGLRADRISPAGREGSLFPERSAAIAVMRPVELVVRYYEGPQLPDDRFEWAGVFVASDEQIVEAAFAEAEPPAHDDWQFEALADKEARSIVRIALRRIKVAAAEYANPPAAPPIGGDTGPSLATVAGLFGRVLEGEGEGEGAGPRAPGGGGGGVTRGGTSVSRPLFLRLEEGRDGPVAVFEMVVRGDGAANSLLLEPALVMDGGTAAEAPSTIKPRVLDARDELGESLGSGTRIEIGDRVGRFEVAVAMPSDCAVTLGARLSAAADT</sequence>
<dbReference type="AlphaFoldDB" id="A0A3M9XGE1"/>
<gene>
    <name evidence="2" type="ORF">DNR46_03450</name>
</gene>
<evidence type="ECO:0000256" key="1">
    <source>
        <dbReference type="SAM" id="MobiDB-lite"/>
    </source>
</evidence>
<dbReference type="Proteomes" id="UP000275436">
    <property type="component" value="Unassembled WGS sequence"/>
</dbReference>
<evidence type="ECO:0000313" key="3">
    <source>
        <dbReference type="Proteomes" id="UP000275436"/>
    </source>
</evidence>
<comment type="caution">
    <text evidence="2">The sequence shown here is derived from an EMBL/GenBank/DDBJ whole genome shotgun (WGS) entry which is preliminary data.</text>
</comment>
<feature type="compositionally biased region" description="Gly residues" evidence="1">
    <location>
        <begin position="480"/>
        <end position="496"/>
    </location>
</feature>
<protein>
    <submittedName>
        <fullName evidence="2">Uncharacterized protein</fullName>
    </submittedName>
</protein>
<name>A0A3M9XGE1_9HYPH</name>
<evidence type="ECO:0000313" key="2">
    <source>
        <dbReference type="EMBL" id="RNJ46941.1"/>
    </source>
</evidence>